<proteinExistence type="predicted"/>
<name>C6PTS0_9CLOT</name>
<dbReference type="Proteomes" id="UP000004198">
    <property type="component" value="Unassembled WGS sequence"/>
</dbReference>
<keyword evidence="2" id="KW-1185">Reference proteome</keyword>
<dbReference type="eggNOG" id="COG4548">
    <property type="taxonomic scope" value="Bacteria"/>
</dbReference>
<dbReference type="AlphaFoldDB" id="C6PTS0"/>
<evidence type="ECO:0000313" key="1">
    <source>
        <dbReference type="EMBL" id="EET87406.1"/>
    </source>
</evidence>
<dbReference type="InterPro" id="IPR036465">
    <property type="entry name" value="vWFA_dom_sf"/>
</dbReference>
<dbReference type="OrthoDB" id="1632179at2"/>
<accession>C6PTS0</accession>
<reference evidence="1 2" key="1">
    <citation type="submission" date="2009-06" db="EMBL/GenBank/DDBJ databases">
        <title>The draft genome of Clostridium carboxidivorans P7.</title>
        <authorList>
            <consortium name="US DOE Joint Genome Institute (JGI-PGF)"/>
            <person name="Lucas S."/>
            <person name="Copeland A."/>
            <person name="Lapidus A."/>
            <person name="Glavina del Rio T."/>
            <person name="Tice H."/>
            <person name="Bruce D."/>
            <person name="Goodwin L."/>
            <person name="Pitluck S."/>
            <person name="Larimer F."/>
            <person name="Land M.L."/>
            <person name="Hauser L."/>
            <person name="Hemme C.L."/>
        </authorList>
    </citation>
    <scope>NUCLEOTIDE SEQUENCE [LARGE SCALE GENOMIC DNA]</scope>
    <source>
        <strain evidence="1 2">P7</strain>
    </source>
</reference>
<dbReference type="PANTHER" id="PTHR41248:SF1">
    <property type="entry name" value="NORD PROTEIN"/>
    <property type="match status" value="1"/>
</dbReference>
<evidence type="ECO:0000313" key="2">
    <source>
        <dbReference type="Proteomes" id="UP000004198"/>
    </source>
</evidence>
<dbReference type="PANTHER" id="PTHR41248">
    <property type="entry name" value="NORD PROTEIN"/>
    <property type="match status" value="1"/>
</dbReference>
<dbReference type="RefSeq" id="WP_007061072.1">
    <property type="nucleotide sequence ID" value="NZ_ACVI01000031.1"/>
</dbReference>
<dbReference type="SUPFAM" id="SSF53300">
    <property type="entry name" value="vWA-like"/>
    <property type="match status" value="1"/>
</dbReference>
<sequence>MLAVKEKNVKSKSKSLLQMDIEMVRSWRNLLFKHFNLISANLIWKISFEKDKEKPNNETFHLFKSTDEINRDERKFIQGYYGNSILQESEIKILERNLCVGNHKDCHIHFTRGDFDVNNKNAVNHRNKVLKQKQKNNEYYNENFIKNNNNILKLTNKIRNTILVNLESSCISKTGKFAAGKAWRNLYLYDDKIFIKNFKNDFGNLTVDIMLDASGSQANRQEIIATEGYIIAESLTRCQIPVRVYSFCSLKDYTIINLFRDYNEVNKNNKIFDYNSSGYNRDGLAIRTAVYMMKNLNSEHKILIVLSDGKPNDMQCIPSSGTNHIQCDYADAMGVKDTALEVRKGIHNGIPILGVFTGIDEDVPAVKKIYGHNLVHIKSLERFADIVGIMLQNELKNIYE</sequence>
<comment type="caution">
    <text evidence="1">The sequence shown here is derived from an EMBL/GenBank/DDBJ whole genome shotgun (WGS) entry which is preliminary data.</text>
</comment>
<dbReference type="EMBL" id="ACVI01000031">
    <property type="protein sequence ID" value="EET87406.1"/>
    <property type="molecule type" value="Genomic_DNA"/>
</dbReference>
<protein>
    <submittedName>
        <fullName evidence="1">Nitric oxide reductase activation protein-like protein</fullName>
    </submittedName>
</protein>
<gene>
    <name evidence="1" type="ORF">CcarbDRAFT_2187</name>
</gene>
<dbReference type="Gene3D" id="3.40.50.410">
    <property type="entry name" value="von Willebrand factor, type A domain"/>
    <property type="match status" value="1"/>
</dbReference>
<organism evidence="1 2">
    <name type="scientific">Clostridium carboxidivorans P7</name>
    <dbReference type="NCBI Taxonomy" id="536227"/>
    <lineage>
        <taxon>Bacteria</taxon>
        <taxon>Bacillati</taxon>
        <taxon>Bacillota</taxon>
        <taxon>Clostridia</taxon>
        <taxon>Eubacteriales</taxon>
        <taxon>Clostridiaceae</taxon>
        <taxon>Clostridium</taxon>
    </lineage>
</organism>
<dbReference type="InterPro" id="IPR051928">
    <property type="entry name" value="NorD/CobT"/>
</dbReference>